<evidence type="ECO:0000256" key="2">
    <source>
        <dbReference type="ARBA" id="ARBA00022448"/>
    </source>
</evidence>
<feature type="region of interest" description="Disordered" evidence="6">
    <location>
        <begin position="1"/>
        <end position="78"/>
    </location>
</feature>
<feature type="transmembrane region" description="Helical" evidence="7">
    <location>
        <begin position="466"/>
        <end position="487"/>
    </location>
</feature>
<proteinExistence type="predicted"/>
<dbReference type="FunFam" id="1.20.1720.10:FF:000009">
    <property type="entry name" value="MFS multidrug transporter"/>
    <property type="match status" value="1"/>
</dbReference>
<keyword evidence="2" id="KW-0813">Transport</keyword>
<feature type="transmembrane region" description="Helical" evidence="7">
    <location>
        <begin position="347"/>
        <end position="368"/>
    </location>
</feature>
<name>A0A9W9CWQ1_9PEZI</name>
<dbReference type="InterPro" id="IPR011701">
    <property type="entry name" value="MFS"/>
</dbReference>
<dbReference type="Pfam" id="PF07690">
    <property type="entry name" value="MFS_1"/>
    <property type="match status" value="1"/>
</dbReference>
<organism evidence="9 10">
    <name type="scientific">Gnomoniopsis smithogilvyi</name>
    <dbReference type="NCBI Taxonomy" id="1191159"/>
    <lineage>
        <taxon>Eukaryota</taxon>
        <taxon>Fungi</taxon>
        <taxon>Dikarya</taxon>
        <taxon>Ascomycota</taxon>
        <taxon>Pezizomycotina</taxon>
        <taxon>Sordariomycetes</taxon>
        <taxon>Sordariomycetidae</taxon>
        <taxon>Diaporthales</taxon>
        <taxon>Gnomoniaceae</taxon>
        <taxon>Gnomoniopsis</taxon>
    </lineage>
</organism>
<evidence type="ECO:0000313" key="9">
    <source>
        <dbReference type="EMBL" id="KAJ4390080.1"/>
    </source>
</evidence>
<feature type="transmembrane region" description="Helical" evidence="7">
    <location>
        <begin position="248"/>
        <end position="265"/>
    </location>
</feature>
<dbReference type="OrthoDB" id="440553at2759"/>
<feature type="transmembrane region" description="Helical" evidence="7">
    <location>
        <begin position="217"/>
        <end position="242"/>
    </location>
</feature>
<feature type="transmembrane region" description="Helical" evidence="7">
    <location>
        <begin position="124"/>
        <end position="147"/>
    </location>
</feature>
<feature type="transmembrane region" description="Helical" evidence="7">
    <location>
        <begin position="388"/>
        <end position="406"/>
    </location>
</feature>
<feature type="domain" description="Major facilitator superfamily (MFS) profile" evidence="8">
    <location>
        <begin position="93"/>
        <end position="553"/>
    </location>
</feature>
<feature type="transmembrane region" description="Helical" evidence="7">
    <location>
        <begin position="159"/>
        <end position="176"/>
    </location>
</feature>
<feature type="compositionally biased region" description="Basic and acidic residues" evidence="6">
    <location>
        <begin position="1"/>
        <end position="10"/>
    </location>
</feature>
<feature type="compositionally biased region" description="Polar residues" evidence="6">
    <location>
        <begin position="36"/>
        <end position="54"/>
    </location>
</feature>
<evidence type="ECO:0000256" key="7">
    <source>
        <dbReference type="SAM" id="Phobius"/>
    </source>
</evidence>
<feature type="transmembrane region" description="Helical" evidence="7">
    <location>
        <begin position="534"/>
        <end position="556"/>
    </location>
</feature>
<protein>
    <recommendedName>
        <fullName evidence="8">Major facilitator superfamily (MFS) profile domain-containing protein</fullName>
    </recommendedName>
</protein>
<feature type="transmembrane region" description="Helical" evidence="7">
    <location>
        <begin position="508"/>
        <end position="528"/>
    </location>
</feature>
<dbReference type="PANTHER" id="PTHR23502">
    <property type="entry name" value="MAJOR FACILITATOR SUPERFAMILY"/>
    <property type="match status" value="1"/>
</dbReference>
<dbReference type="SUPFAM" id="SSF103473">
    <property type="entry name" value="MFS general substrate transporter"/>
    <property type="match status" value="1"/>
</dbReference>
<evidence type="ECO:0000256" key="6">
    <source>
        <dbReference type="SAM" id="MobiDB-lite"/>
    </source>
</evidence>
<gene>
    <name evidence="9" type="ORF">N0V93_007553</name>
</gene>
<dbReference type="PROSITE" id="PS50850">
    <property type="entry name" value="MFS"/>
    <property type="match status" value="1"/>
</dbReference>
<dbReference type="AlphaFoldDB" id="A0A9W9CWQ1"/>
<keyword evidence="10" id="KW-1185">Reference proteome</keyword>
<feature type="transmembrane region" description="Helical" evidence="7">
    <location>
        <begin position="442"/>
        <end position="460"/>
    </location>
</feature>
<accession>A0A9W9CWQ1</accession>
<keyword evidence="4 7" id="KW-1133">Transmembrane helix</keyword>
<dbReference type="CDD" id="cd17323">
    <property type="entry name" value="MFS_Tpo1_MDR_like"/>
    <property type="match status" value="1"/>
</dbReference>
<keyword evidence="5 7" id="KW-0472">Membrane</keyword>
<evidence type="ECO:0000256" key="4">
    <source>
        <dbReference type="ARBA" id="ARBA00022989"/>
    </source>
</evidence>
<dbReference type="PANTHER" id="PTHR23502:SF51">
    <property type="entry name" value="QUINIDINE RESISTANCE PROTEIN 1-RELATED"/>
    <property type="match status" value="1"/>
</dbReference>
<dbReference type="InterPro" id="IPR020846">
    <property type="entry name" value="MFS_dom"/>
</dbReference>
<feature type="region of interest" description="Disordered" evidence="6">
    <location>
        <begin position="572"/>
        <end position="622"/>
    </location>
</feature>
<dbReference type="InterPro" id="IPR036259">
    <property type="entry name" value="MFS_trans_sf"/>
</dbReference>
<dbReference type="Proteomes" id="UP001140453">
    <property type="component" value="Unassembled WGS sequence"/>
</dbReference>
<evidence type="ECO:0000313" key="10">
    <source>
        <dbReference type="Proteomes" id="UP001140453"/>
    </source>
</evidence>
<feature type="region of interest" description="Disordered" evidence="6">
    <location>
        <begin position="301"/>
        <end position="325"/>
    </location>
</feature>
<keyword evidence="3 7" id="KW-0812">Transmembrane</keyword>
<dbReference type="Gene3D" id="1.20.1250.20">
    <property type="entry name" value="MFS general substrate transporter like domains"/>
    <property type="match status" value="1"/>
</dbReference>
<evidence type="ECO:0000259" key="8">
    <source>
        <dbReference type="PROSITE" id="PS50850"/>
    </source>
</evidence>
<sequence>MEFHDPEKASFRSSTPPPALIDDASAIAGQGPSVKTIINSHTNLNSSDEGPTDNTSDRAEPDTPDTEPDPEALTRAPSGPVYSVFTPGMKRWIIAVVMLTSFISPMTANIYFPALNPIAKDLGVSVSLINLTLTTFMIFQGIAPTLFGDFGDMAGRRPAFILAVSIYIVANIGLALQDNYAALMVLRMVQSGGSSGTLALGYAVVADISTSSERGKYMGVVGAGINVGPALSPVIGGILAQYLGWRSIFWFCFIFSSSVLIPYALTVPETCRKIVGNGSIPPQAWNKTLIDIIHDRRQRRQRSHARAQRRGSEASSIGTHYVPREGSRPKLRFPNPLRALTIAFDKGIGLVILYNSLLYLVFIITVATLSTQFQTIYGYNDLQIGLCYLPYGAGCFGAAIGQGYMLDWYYRRTAKSIGFAVDRKRGDDLSNFPIEKARIIPVYYFVTVGLIAMALYGWVLELKPSVAAPLCLQFVIGLCITGSFGILNTLIVDLSPESPATAVAANNFVRCEMGAAATAVIELMIAAMGTGWCFTLFALLAAVSTPILWMETRYGIRWRKEKRMKKELQEIEKERRKGEKREQKERKEEEKREIRARKEESEQASRRDSRASSPRDDASRSH</sequence>
<evidence type="ECO:0000256" key="5">
    <source>
        <dbReference type="ARBA" id="ARBA00023136"/>
    </source>
</evidence>
<feature type="transmembrane region" description="Helical" evidence="7">
    <location>
        <begin position="92"/>
        <end position="112"/>
    </location>
</feature>
<comment type="subcellular location">
    <subcellularLocation>
        <location evidence="1">Membrane</location>
        <topology evidence="1">Multi-pass membrane protein</topology>
    </subcellularLocation>
</comment>
<dbReference type="GO" id="GO:0022857">
    <property type="term" value="F:transmembrane transporter activity"/>
    <property type="evidence" value="ECO:0007669"/>
    <property type="project" value="InterPro"/>
</dbReference>
<comment type="caution">
    <text evidence="9">The sequence shown here is derived from an EMBL/GenBank/DDBJ whole genome shotgun (WGS) entry which is preliminary data.</text>
</comment>
<dbReference type="EMBL" id="JAPEVB010000004">
    <property type="protein sequence ID" value="KAJ4390080.1"/>
    <property type="molecule type" value="Genomic_DNA"/>
</dbReference>
<evidence type="ECO:0000256" key="3">
    <source>
        <dbReference type="ARBA" id="ARBA00022692"/>
    </source>
</evidence>
<reference evidence="9" key="1">
    <citation type="submission" date="2022-10" db="EMBL/GenBank/DDBJ databases">
        <title>Tapping the CABI collections for fungal endophytes: first genome assemblies for Collariella, Neodidymelliopsis, Ascochyta clinopodiicola, Didymella pomorum, Didymosphaeria variabile, Neocosmospora piperis and Neocucurbitaria cava.</title>
        <authorList>
            <person name="Hill R."/>
        </authorList>
    </citation>
    <scope>NUCLEOTIDE SEQUENCE</scope>
    <source>
        <strain evidence="9">IMI 355082</strain>
    </source>
</reference>
<evidence type="ECO:0000256" key="1">
    <source>
        <dbReference type="ARBA" id="ARBA00004141"/>
    </source>
</evidence>
<dbReference type="Gene3D" id="1.20.1720.10">
    <property type="entry name" value="Multidrug resistance protein D"/>
    <property type="match status" value="1"/>
</dbReference>
<dbReference type="GO" id="GO:0005886">
    <property type="term" value="C:plasma membrane"/>
    <property type="evidence" value="ECO:0007669"/>
    <property type="project" value="TreeGrafter"/>
</dbReference>